<sequence length="174" mass="20243">MSNLYQSYLNQILSTWQEHQRKGALKIMKKYGYPQEATVSRLIWYNNGLWKRTIVYRDAVQHNFPTTHPDFLKQTINYKTPLDKFDEIAKHDGSTYPDRTKGEVSAVCDKEEMNILSINLFHEIVIGKRTIEEAKNFHTETAANFISNKISSPHLERFLFSPQSNTADPDVSIF</sequence>
<dbReference type="Proteomes" id="UP001589854">
    <property type="component" value="Unassembled WGS sequence"/>
</dbReference>
<gene>
    <name evidence="1" type="ORF">ACFFIX_18980</name>
</gene>
<dbReference type="EMBL" id="JBHLVO010000021">
    <property type="protein sequence ID" value="MFC0273484.1"/>
    <property type="molecule type" value="Genomic_DNA"/>
</dbReference>
<protein>
    <submittedName>
        <fullName evidence="1">Uncharacterized protein</fullName>
    </submittedName>
</protein>
<organism evidence="1 2">
    <name type="scientific">Metabacillus herbersteinensis</name>
    <dbReference type="NCBI Taxonomy" id="283816"/>
    <lineage>
        <taxon>Bacteria</taxon>
        <taxon>Bacillati</taxon>
        <taxon>Bacillota</taxon>
        <taxon>Bacilli</taxon>
        <taxon>Bacillales</taxon>
        <taxon>Bacillaceae</taxon>
        <taxon>Metabacillus</taxon>
    </lineage>
</organism>
<proteinExistence type="predicted"/>
<evidence type="ECO:0000313" key="2">
    <source>
        <dbReference type="Proteomes" id="UP001589854"/>
    </source>
</evidence>
<evidence type="ECO:0000313" key="1">
    <source>
        <dbReference type="EMBL" id="MFC0273484.1"/>
    </source>
</evidence>
<keyword evidence="2" id="KW-1185">Reference proteome</keyword>
<dbReference type="RefSeq" id="WP_378936825.1">
    <property type="nucleotide sequence ID" value="NZ_JBHLVO010000021.1"/>
</dbReference>
<name>A0ABV6GIH3_9BACI</name>
<comment type="caution">
    <text evidence="1">The sequence shown here is derived from an EMBL/GenBank/DDBJ whole genome shotgun (WGS) entry which is preliminary data.</text>
</comment>
<reference evidence="1 2" key="1">
    <citation type="submission" date="2024-09" db="EMBL/GenBank/DDBJ databases">
        <authorList>
            <person name="Sun Q."/>
            <person name="Mori K."/>
        </authorList>
    </citation>
    <scope>NUCLEOTIDE SEQUENCE [LARGE SCALE GENOMIC DNA]</scope>
    <source>
        <strain evidence="1 2">CCM 7228</strain>
    </source>
</reference>
<accession>A0ABV6GIH3</accession>